<accession>A0A221KCJ5</accession>
<evidence type="ECO:0000256" key="2">
    <source>
        <dbReference type="ARBA" id="ARBA00006966"/>
    </source>
</evidence>
<evidence type="ECO:0000256" key="6">
    <source>
        <dbReference type="PIRSR" id="PIRSR017617-1"/>
    </source>
</evidence>
<dbReference type="SUPFAM" id="SSF53383">
    <property type="entry name" value="PLP-dependent transferases"/>
    <property type="match status" value="1"/>
</dbReference>
<dbReference type="FunFam" id="3.40.640.10:FF:000030">
    <property type="entry name" value="Low-specificity L-threonine aldolase"/>
    <property type="match status" value="1"/>
</dbReference>
<dbReference type="PANTHER" id="PTHR48097">
    <property type="entry name" value="L-THREONINE ALDOLASE-RELATED"/>
    <property type="match status" value="1"/>
</dbReference>
<dbReference type="EMBL" id="CP022423">
    <property type="protein sequence ID" value="ASM76560.1"/>
    <property type="molecule type" value="Genomic_DNA"/>
</dbReference>
<keyword evidence="9" id="KW-1185">Reference proteome</keyword>
<dbReference type="Gene3D" id="3.90.1150.10">
    <property type="entry name" value="Aspartate Aminotransferase, domain 1"/>
    <property type="match status" value="1"/>
</dbReference>
<dbReference type="InterPro" id="IPR015422">
    <property type="entry name" value="PyrdxlP-dep_Trfase_small"/>
</dbReference>
<sequence>MSSVNYASAAAPAPASGLPLVDLRSDTVTRPTPAMRQAMLAAELGDDVFGDDPTVNALQARIAELLGFEAALFMPSGTASNLCALLTHCGRGDEYLVGQLAHTYRYEGGGAAVLGGIQPQPLVQQPGGELALADIAAAIKPDDVHFARSRLLCLENTWNGKVLGLDYLAEATALARQRGLNTHLDGARLFNAAVATAGAGGDPYAAARQIASHFDSVSVCFSKGLGAPVGSALCGSRAFIEQAKRARKMTGGGMRQVGLLAAGALHALEHHVHRLADDHALARRLAEGLAALPGITVTPPQTNIVFAEVADGCGAALLEHLRTRGVLATGLIGLRFVTHLDVDAAGVDRALAAAAEFLL</sequence>
<name>A0A221KCJ5_VITFI</name>
<dbReference type="GO" id="GO:0006567">
    <property type="term" value="P:L-threonine catabolic process"/>
    <property type="evidence" value="ECO:0007669"/>
    <property type="project" value="TreeGrafter"/>
</dbReference>
<evidence type="ECO:0000313" key="8">
    <source>
        <dbReference type="EMBL" id="ASM76560.1"/>
    </source>
</evidence>
<evidence type="ECO:0000313" key="9">
    <source>
        <dbReference type="Proteomes" id="UP000199729"/>
    </source>
</evidence>
<organism evidence="8 9">
    <name type="scientific">Vitreoscilla filiformis</name>
    <dbReference type="NCBI Taxonomy" id="63"/>
    <lineage>
        <taxon>Bacteria</taxon>
        <taxon>Pseudomonadati</taxon>
        <taxon>Pseudomonadota</taxon>
        <taxon>Betaproteobacteria</taxon>
        <taxon>Neisseriales</taxon>
        <taxon>Neisseriaceae</taxon>
        <taxon>Vitreoscilla</taxon>
    </lineage>
</organism>
<dbReference type="GO" id="GO:0006545">
    <property type="term" value="P:glycine biosynthetic process"/>
    <property type="evidence" value="ECO:0007669"/>
    <property type="project" value="TreeGrafter"/>
</dbReference>
<dbReference type="Gene3D" id="3.40.640.10">
    <property type="entry name" value="Type I PLP-dependent aspartate aminotransferase-like (Major domain)"/>
    <property type="match status" value="1"/>
</dbReference>
<comment type="similarity">
    <text evidence="2">Belongs to the threonine aldolase family.</text>
</comment>
<feature type="modified residue" description="N6-(pyridoxal phosphate)lysine" evidence="6">
    <location>
        <position position="223"/>
    </location>
</feature>
<dbReference type="NCBIfam" id="NF041359">
    <property type="entry name" value="GntG_guanitoxin"/>
    <property type="match status" value="1"/>
</dbReference>
<feature type="domain" description="Aromatic amino acid beta-eliminating lyase/threonine aldolase" evidence="7">
    <location>
        <begin position="22"/>
        <end position="310"/>
    </location>
</feature>
<dbReference type="InterPro" id="IPR001597">
    <property type="entry name" value="ArAA_b-elim_lyase/Thr_aldolase"/>
</dbReference>
<dbReference type="OrthoDB" id="9774495at2"/>
<protein>
    <submittedName>
        <fullName evidence="8">Threonine aldolase</fullName>
    </submittedName>
</protein>
<dbReference type="Pfam" id="PF01212">
    <property type="entry name" value="Beta_elim_lyase"/>
    <property type="match status" value="1"/>
</dbReference>
<comment type="subunit">
    <text evidence="3">Homotetramer.</text>
</comment>
<dbReference type="InterPro" id="IPR023603">
    <property type="entry name" value="Low_specificity_L-TA-like"/>
</dbReference>
<dbReference type="NCBIfam" id="NF007825">
    <property type="entry name" value="PRK10534.1"/>
    <property type="match status" value="1"/>
</dbReference>
<proteinExistence type="inferred from homology"/>
<keyword evidence="5" id="KW-0456">Lyase</keyword>
<gene>
    <name evidence="8" type="ORF">VITFI_CDS0781</name>
</gene>
<evidence type="ECO:0000256" key="4">
    <source>
        <dbReference type="ARBA" id="ARBA00022898"/>
    </source>
</evidence>
<evidence type="ECO:0000256" key="1">
    <source>
        <dbReference type="ARBA" id="ARBA00001933"/>
    </source>
</evidence>
<dbReference type="RefSeq" id="WP_089415876.1">
    <property type="nucleotide sequence ID" value="NZ_CP022423.1"/>
</dbReference>
<evidence type="ECO:0000256" key="5">
    <source>
        <dbReference type="ARBA" id="ARBA00023239"/>
    </source>
</evidence>
<dbReference type="PANTHER" id="PTHR48097:SF9">
    <property type="entry name" value="L-THREONINE ALDOLASE"/>
    <property type="match status" value="1"/>
</dbReference>
<dbReference type="InterPro" id="IPR015421">
    <property type="entry name" value="PyrdxlP-dep_Trfase_major"/>
</dbReference>
<dbReference type="GO" id="GO:0008732">
    <property type="term" value="F:L-allo-threonine aldolase activity"/>
    <property type="evidence" value="ECO:0007669"/>
    <property type="project" value="TreeGrafter"/>
</dbReference>
<evidence type="ECO:0000256" key="3">
    <source>
        <dbReference type="ARBA" id="ARBA00011881"/>
    </source>
</evidence>
<comment type="cofactor">
    <cofactor evidence="1">
        <name>pyridoxal 5'-phosphate</name>
        <dbReference type="ChEBI" id="CHEBI:597326"/>
    </cofactor>
</comment>
<dbReference type="Proteomes" id="UP000199729">
    <property type="component" value="Chromosome"/>
</dbReference>
<dbReference type="AlphaFoldDB" id="A0A221KCJ5"/>
<dbReference type="PIRSF" id="PIRSF017617">
    <property type="entry name" value="Thr_aldolase"/>
    <property type="match status" value="1"/>
</dbReference>
<reference evidence="8 9" key="1">
    <citation type="submission" date="2017-07" db="EMBL/GenBank/DDBJ databases">
        <title>Complete Genome Sequence of the cosmetic ferment Vitreoscilla filiformis (ATCC15551).</title>
        <authorList>
            <person name="Contreras S."/>
            <person name="Sagory-Zalkind P."/>
            <person name="Blanquart H."/>
            <person name="Iltis A."/>
            <person name="Morand S.C."/>
        </authorList>
    </citation>
    <scope>NUCLEOTIDE SEQUENCE [LARGE SCALE GENOMIC DNA]</scope>
    <source>
        <strain evidence="8 9">ATCC 15551</strain>
    </source>
</reference>
<dbReference type="GO" id="GO:0005829">
    <property type="term" value="C:cytosol"/>
    <property type="evidence" value="ECO:0007669"/>
    <property type="project" value="TreeGrafter"/>
</dbReference>
<dbReference type="InterPro" id="IPR015424">
    <property type="entry name" value="PyrdxlP-dep_Trfase"/>
</dbReference>
<keyword evidence="4" id="KW-0663">Pyridoxal phosphate</keyword>
<evidence type="ECO:0000259" key="7">
    <source>
        <dbReference type="Pfam" id="PF01212"/>
    </source>
</evidence>
<dbReference type="KEGG" id="vff:VITFI_CDS0781"/>